<evidence type="ECO:0000313" key="1">
    <source>
        <dbReference type="EMBL" id="KAK0737941.1"/>
    </source>
</evidence>
<comment type="caution">
    <text evidence="1">The sequence shown here is derived from an EMBL/GenBank/DDBJ whole genome shotgun (WGS) entry which is preliminary data.</text>
</comment>
<evidence type="ECO:0000313" key="2">
    <source>
        <dbReference type="Proteomes" id="UP001172155"/>
    </source>
</evidence>
<gene>
    <name evidence="1" type="ORF">B0T18DRAFT_236884</name>
</gene>
<dbReference type="Proteomes" id="UP001172155">
    <property type="component" value="Unassembled WGS sequence"/>
</dbReference>
<sequence>MTGKETGACNLPRYAAASSCPSPRLTAQEFLESCKFAKPPRNGPSTWRPAARVLFPPTSVRSCRSARGALAITATVPAGWRTGYQVADNVVGRVLSVVVVEDDRTALAQGMPDPIGQYPLGYQLSRPRRVSHPIPICRDDGYPIAGALPMSFSSSPISSRLCWYLRREERWQRLVACPCAATRQNMR</sequence>
<accession>A0AA40BPI2</accession>
<dbReference type="EMBL" id="JAUKUD010000007">
    <property type="protein sequence ID" value="KAK0737941.1"/>
    <property type="molecule type" value="Genomic_DNA"/>
</dbReference>
<proteinExistence type="predicted"/>
<reference evidence="1" key="1">
    <citation type="submission" date="2023-06" db="EMBL/GenBank/DDBJ databases">
        <title>Genome-scale phylogeny and comparative genomics of the fungal order Sordariales.</title>
        <authorList>
            <consortium name="Lawrence Berkeley National Laboratory"/>
            <person name="Hensen N."/>
            <person name="Bonometti L."/>
            <person name="Westerberg I."/>
            <person name="Brannstrom I.O."/>
            <person name="Guillou S."/>
            <person name="Cros-Aarteil S."/>
            <person name="Calhoun S."/>
            <person name="Haridas S."/>
            <person name="Kuo A."/>
            <person name="Mondo S."/>
            <person name="Pangilinan J."/>
            <person name="Riley R."/>
            <person name="LaButti K."/>
            <person name="Andreopoulos B."/>
            <person name="Lipzen A."/>
            <person name="Chen C."/>
            <person name="Yanf M."/>
            <person name="Daum C."/>
            <person name="Ng V."/>
            <person name="Clum A."/>
            <person name="Steindorff A."/>
            <person name="Ohm R."/>
            <person name="Martin F."/>
            <person name="Silar P."/>
            <person name="Natvig D."/>
            <person name="Lalanne C."/>
            <person name="Gautier V."/>
            <person name="Ament-velasquez S.L."/>
            <person name="Kruys A."/>
            <person name="Hutchinson M.I."/>
            <person name="Powell A.J."/>
            <person name="Barry K."/>
            <person name="Miller A.N."/>
            <person name="Grigoriev I.V."/>
            <person name="Debuchy R."/>
            <person name="Gladieux P."/>
            <person name="Thoren M.H."/>
            <person name="Johannesson H."/>
        </authorList>
    </citation>
    <scope>NUCLEOTIDE SEQUENCE</scope>
    <source>
        <strain evidence="1">SMH3187-1</strain>
    </source>
</reference>
<dbReference type="AlphaFoldDB" id="A0AA40BPI2"/>
<protein>
    <submittedName>
        <fullName evidence="1">Uncharacterized protein</fullName>
    </submittedName>
</protein>
<name>A0AA40BPI2_9PEZI</name>
<organism evidence="1 2">
    <name type="scientific">Schizothecium vesticola</name>
    <dbReference type="NCBI Taxonomy" id="314040"/>
    <lineage>
        <taxon>Eukaryota</taxon>
        <taxon>Fungi</taxon>
        <taxon>Dikarya</taxon>
        <taxon>Ascomycota</taxon>
        <taxon>Pezizomycotina</taxon>
        <taxon>Sordariomycetes</taxon>
        <taxon>Sordariomycetidae</taxon>
        <taxon>Sordariales</taxon>
        <taxon>Schizotheciaceae</taxon>
        <taxon>Schizothecium</taxon>
    </lineage>
</organism>
<keyword evidence="2" id="KW-1185">Reference proteome</keyword>